<evidence type="ECO:0000313" key="2">
    <source>
        <dbReference type="Proteomes" id="UP000583266"/>
    </source>
</evidence>
<organism evidence="1 2">
    <name type="scientific">Chitinophaga fulva</name>
    <dbReference type="NCBI Taxonomy" id="2728842"/>
    <lineage>
        <taxon>Bacteria</taxon>
        <taxon>Pseudomonadati</taxon>
        <taxon>Bacteroidota</taxon>
        <taxon>Chitinophagia</taxon>
        <taxon>Chitinophagales</taxon>
        <taxon>Chitinophagaceae</taxon>
        <taxon>Chitinophaga</taxon>
    </lineage>
</organism>
<proteinExistence type="predicted"/>
<sequence length="217" mass="24946">MENKLEFIIERLLGRKLQPEDGASTAGIAATEQKLGVQLAPVLQSFYRLAGKEETVMDVFQHFTPVEELFIEGDKLVFLEENQGVCVWGIALSETGNDQAAVYQCPYPEDKWYAEDDALTTFLETVLYYQFAQGGYEWQGGLYPGMDDKEIAAVLEDAQHWEIVVNQPGNLMIYWYQDTLIWYFPDKQGGVSETLIATSRTEEAWEYMEDRYDFKEL</sequence>
<dbReference type="Proteomes" id="UP000583266">
    <property type="component" value="Unassembled WGS sequence"/>
</dbReference>
<dbReference type="RefSeq" id="WP_169226532.1">
    <property type="nucleotide sequence ID" value="NZ_JABBGC010000002.1"/>
</dbReference>
<protein>
    <recommendedName>
        <fullName evidence="3">SMI1/KNR4 family protein</fullName>
    </recommendedName>
</protein>
<evidence type="ECO:0000313" key="1">
    <source>
        <dbReference type="EMBL" id="NML39456.1"/>
    </source>
</evidence>
<comment type="caution">
    <text evidence="1">The sequence shown here is derived from an EMBL/GenBank/DDBJ whole genome shotgun (WGS) entry which is preliminary data.</text>
</comment>
<dbReference type="SUPFAM" id="SSF160631">
    <property type="entry name" value="SMI1/KNR4-like"/>
    <property type="match status" value="1"/>
</dbReference>
<dbReference type="InterPro" id="IPR037883">
    <property type="entry name" value="Knr4/Smi1-like_sf"/>
</dbReference>
<keyword evidence="2" id="KW-1185">Reference proteome</keyword>
<reference evidence="1 2" key="1">
    <citation type="submission" date="2020-04" db="EMBL/GenBank/DDBJ databases">
        <title>Chitinophaga sp. G-6-1-13 sp. nov., isolated from soil.</title>
        <authorList>
            <person name="Dahal R.H."/>
            <person name="Chaudhary D.K."/>
        </authorList>
    </citation>
    <scope>NUCLEOTIDE SEQUENCE [LARGE SCALE GENOMIC DNA]</scope>
    <source>
        <strain evidence="1 2">G-6-1-13</strain>
    </source>
</reference>
<dbReference type="EMBL" id="JABBGC010000002">
    <property type="protein sequence ID" value="NML39456.1"/>
    <property type="molecule type" value="Genomic_DNA"/>
</dbReference>
<gene>
    <name evidence="1" type="ORF">HHL17_19805</name>
</gene>
<evidence type="ECO:0008006" key="3">
    <source>
        <dbReference type="Google" id="ProtNLM"/>
    </source>
</evidence>
<accession>A0A848GM40</accession>
<name>A0A848GM40_9BACT</name>
<dbReference type="AlphaFoldDB" id="A0A848GM40"/>